<protein>
    <submittedName>
        <fullName evidence="1">Uncharacterized protein</fullName>
    </submittedName>
</protein>
<evidence type="ECO:0000313" key="2">
    <source>
        <dbReference type="Proteomes" id="UP001075354"/>
    </source>
</evidence>
<reference evidence="1" key="1">
    <citation type="submission" date="2022-12" db="EMBL/GenBank/DDBJ databases">
        <title>Chromosome-level genome assembly of the bean flower thrips Megalurothrips usitatus.</title>
        <authorList>
            <person name="Ma L."/>
            <person name="Liu Q."/>
            <person name="Li H."/>
            <person name="Cai W."/>
        </authorList>
    </citation>
    <scope>NUCLEOTIDE SEQUENCE</scope>
    <source>
        <strain evidence="1">Cailab_2022a</strain>
    </source>
</reference>
<organism evidence="1 2">
    <name type="scientific">Megalurothrips usitatus</name>
    <name type="common">bean blossom thrips</name>
    <dbReference type="NCBI Taxonomy" id="439358"/>
    <lineage>
        <taxon>Eukaryota</taxon>
        <taxon>Metazoa</taxon>
        <taxon>Ecdysozoa</taxon>
        <taxon>Arthropoda</taxon>
        <taxon>Hexapoda</taxon>
        <taxon>Insecta</taxon>
        <taxon>Pterygota</taxon>
        <taxon>Neoptera</taxon>
        <taxon>Paraneoptera</taxon>
        <taxon>Thysanoptera</taxon>
        <taxon>Terebrantia</taxon>
        <taxon>Thripoidea</taxon>
        <taxon>Thripidae</taxon>
        <taxon>Megalurothrips</taxon>
    </lineage>
</organism>
<keyword evidence="2" id="KW-1185">Reference proteome</keyword>
<gene>
    <name evidence="1" type="ORF">ONE63_008613</name>
</gene>
<proteinExistence type="predicted"/>
<dbReference type="EMBL" id="JAPTSV010000006">
    <property type="protein sequence ID" value="KAJ1527072.1"/>
    <property type="molecule type" value="Genomic_DNA"/>
</dbReference>
<evidence type="ECO:0000313" key="1">
    <source>
        <dbReference type="EMBL" id="KAJ1527072.1"/>
    </source>
</evidence>
<dbReference type="Proteomes" id="UP001075354">
    <property type="component" value="Chromosome 6"/>
</dbReference>
<dbReference type="AlphaFoldDB" id="A0AAV7XQA1"/>
<name>A0AAV7XQA1_9NEOP</name>
<accession>A0AAV7XQA1</accession>
<comment type="caution">
    <text evidence="1">The sequence shown here is derived from an EMBL/GenBank/DDBJ whole genome shotgun (WGS) entry which is preliminary data.</text>
</comment>
<sequence>MESDLLRREQEFHKMNSELEQRTNRILQELDAAKSKVGLSHDISPHLANSSTFGCPKSFCLKNDSQQVNSKEEKEKNS</sequence>